<dbReference type="SUPFAM" id="SSF52467">
    <property type="entry name" value="DHS-like NAD/FAD-binding domain"/>
    <property type="match status" value="1"/>
</dbReference>
<sequence>MTTLNKIWVLAEKQGALAELCAGGRELGQEVSAVVIGSKVEADKAIAMGADKVYWLGALKADQMLEDYTKTILALLKQEEPNLLLVQPSRRGKLLAGRLAAGLGTSVIVDAAGIEIADDGKVQAAHMVYGGAAFRTEKALSETAIVTVGSGTFTALAEDGSRQGVVIEADFVEPATKVKVLEKKIKAGTSVNLAAAKKVIGIGRGFSNKEDIKMAEELACLLDAELGCSRPLAEGVDWLPRERYIGVSGVVLKSDVYLAIGISGQVQHMVGVNQARVVISINKDKTAPIFQQSDYGVVGDLYKVVPALIEKIKAVKQ</sequence>
<feature type="binding site" evidence="4">
    <location>
        <begin position="229"/>
        <end position="230"/>
    </location>
    <ligand>
        <name>FAD</name>
        <dbReference type="ChEBI" id="CHEBI:57692"/>
    </ligand>
</feature>
<protein>
    <submittedName>
        <fullName evidence="6">Electron transfer flavoprotein alpha subunit apoprotein</fullName>
    </submittedName>
</protein>
<dbReference type="Gene3D" id="3.40.50.620">
    <property type="entry name" value="HUPs"/>
    <property type="match status" value="1"/>
</dbReference>
<name>A0A1M7UZ55_9FIRM</name>
<dbReference type="InterPro" id="IPR014731">
    <property type="entry name" value="ETF_asu_C"/>
</dbReference>
<dbReference type="STRING" id="1121395.SAMN02745215_05251"/>
<dbReference type="InterPro" id="IPR001308">
    <property type="entry name" value="ETF_a/FixB"/>
</dbReference>
<dbReference type="RefSeq" id="WP_072775324.1">
    <property type="nucleotide sequence ID" value="NZ_FRDN01000024.1"/>
</dbReference>
<accession>A0A1M7UZ55</accession>
<dbReference type="InterPro" id="IPR029035">
    <property type="entry name" value="DHS-like_NAD/FAD-binding_dom"/>
</dbReference>
<evidence type="ECO:0000256" key="4">
    <source>
        <dbReference type="PIRSR" id="PIRSR000089-1"/>
    </source>
</evidence>
<feature type="domain" description="Electron transfer flavoprotein alpha/beta-subunit N-terminal" evidence="5">
    <location>
        <begin position="7"/>
        <end position="184"/>
    </location>
</feature>
<keyword evidence="3" id="KW-0285">Flavoprotein</keyword>
<comment type="cofactor">
    <cofactor evidence="4">
        <name>FAD</name>
        <dbReference type="ChEBI" id="CHEBI:57692"/>
    </cofactor>
    <text evidence="4">Binds 1 FAD per dimer.</text>
</comment>
<evidence type="ECO:0000259" key="5">
    <source>
        <dbReference type="SMART" id="SM00893"/>
    </source>
</evidence>
<dbReference type="SMART" id="SM00893">
    <property type="entry name" value="ETF"/>
    <property type="match status" value="1"/>
</dbReference>
<dbReference type="PANTHER" id="PTHR43153">
    <property type="entry name" value="ELECTRON TRANSFER FLAVOPROTEIN ALPHA"/>
    <property type="match status" value="1"/>
</dbReference>
<proteinExistence type="inferred from homology"/>
<evidence type="ECO:0000313" key="6">
    <source>
        <dbReference type="EMBL" id="SHN88283.1"/>
    </source>
</evidence>
<evidence type="ECO:0000313" key="7">
    <source>
        <dbReference type="Proteomes" id="UP000184010"/>
    </source>
</evidence>
<dbReference type="PIRSF" id="PIRSF000089">
    <property type="entry name" value="Electra_flavoP_a"/>
    <property type="match status" value="1"/>
</dbReference>
<dbReference type="InterPro" id="IPR014729">
    <property type="entry name" value="Rossmann-like_a/b/a_fold"/>
</dbReference>
<keyword evidence="4" id="KW-0274">FAD</keyword>
<evidence type="ECO:0000256" key="3">
    <source>
        <dbReference type="ARBA" id="ARBA00022630"/>
    </source>
</evidence>
<evidence type="ECO:0000256" key="1">
    <source>
        <dbReference type="ARBA" id="ARBA00005817"/>
    </source>
</evidence>
<reference evidence="7" key="1">
    <citation type="submission" date="2016-12" db="EMBL/GenBank/DDBJ databases">
        <authorList>
            <person name="Varghese N."/>
            <person name="Submissions S."/>
        </authorList>
    </citation>
    <scope>NUCLEOTIDE SEQUENCE [LARGE SCALE GENOMIC DNA]</scope>
    <source>
        <strain evidence="7">DSM 11544</strain>
    </source>
</reference>
<dbReference type="Gene3D" id="3.40.50.1220">
    <property type="entry name" value="TPP-binding domain"/>
    <property type="match status" value="1"/>
</dbReference>
<dbReference type="Pfam" id="PF00766">
    <property type="entry name" value="ETF_alpha"/>
    <property type="match status" value="1"/>
</dbReference>
<dbReference type="Pfam" id="PF01012">
    <property type="entry name" value="ETF"/>
    <property type="match status" value="1"/>
</dbReference>
<evidence type="ECO:0000256" key="2">
    <source>
        <dbReference type="ARBA" id="ARBA00022448"/>
    </source>
</evidence>
<feature type="binding site" evidence="4">
    <location>
        <position position="282"/>
    </location>
    <ligand>
        <name>FAD</name>
        <dbReference type="ChEBI" id="CHEBI:57692"/>
    </ligand>
</feature>
<dbReference type="Proteomes" id="UP000184010">
    <property type="component" value="Unassembled WGS sequence"/>
</dbReference>
<keyword evidence="7" id="KW-1185">Reference proteome</keyword>
<comment type="similarity">
    <text evidence="1">Belongs to the ETF alpha-subunit/FixB family.</text>
</comment>
<dbReference type="GO" id="GO:0033539">
    <property type="term" value="P:fatty acid beta-oxidation using acyl-CoA dehydrogenase"/>
    <property type="evidence" value="ECO:0007669"/>
    <property type="project" value="TreeGrafter"/>
</dbReference>
<dbReference type="AlphaFoldDB" id="A0A1M7UZ55"/>
<dbReference type="GO" id="GO:0009055">
    <property type="term" value="F:electron transfer activity"/>
    <property type="evidence" value="ECO:0007669"/>
    <property type="project" value="InterPro"/>
</dbReference>
<feature type="binding site" evidence="4">
    <location>
        <begin position="261"/>
        <end position="268"/>
    </location>
    <ligand>
        <name>FAD</name>
        <dbReference type="ChEBI" id="CHEBI:57692"/>
    </ligand>
</feature>
<dbReference type="GO" id="GO:0050660">
    <property type="term" value="F:flavin adenine dinucleotide binding"/>
    <property type="evidence" value="ECO:0007669"/>
    <property type="project" value="InterPro"/>
</dbReference>
<dbReference type="EMBL" id="FRDN01000024">
    <property type="protein sequence ID" value="SHN88283.1"/>
    <property type="molecule type" value="Genomic_DNA"/>
</dbReference>
<dbReference type="InterPro" id="IPR014730">
    <property type="entry name" value="ETF_a/b_N"/>
</dbReference>
<keyword evidence="2" id="KW-0813">Transport</keyword>
<dbReference type="PANTHER" id="PTHR43153:SF1">
    <property type="entry name" value="ELECTRON TRANSFER FLAVOPROTEIN SUBUNIT ALPHA, MITOCHONDRIAL"/>
    <property type="match status" value="1"/>
</dbReference>
<dbReference type="FunFam" id="3.40.50.1220:FF:000004">
    <property type="entry name" value="Electron transfer flavoprotein"/>
    <property type="match status" value="1"/>
</dbReference>
<gene>
    <name evidence="6" type="ORF">SAMN02745215_05251</name>
</gene>
<organism evidence="6 7">
    <name type="scientific">Desulfitobacterium chlororespirans DSM 11544</name>
    <dbReference type="NCBI Taxonomy" id="1121395"/>
    <lineage>
        <taxon>Bacteria</taxon>
        <taxon>Bacillati</taxon>
        <taxon>Bacillota</taxon>
        <taxon>Clostridia</taxon>
        <taxon>Eubacteriales</taxon>
        <taxon>Desulfitobacteriaceae</taxon>
        <taxon>Desulfitobacterium</taxon>
    </lineage>
</organism>
<feature type="binding site" evidence="4">
    <location>
        <position position="204"/>
    </location>
    <ligand>
        <name>FAD</name>
        <dbReference type="ChEBI" id="CHEBI:57692"/>
    </ligand>
</feature>
<dbReference type="SUPFAM" id="SSF52402">
    <property type="entry name" value="Adenine nucleotide alpha hydrolases-like"/>
    <property type="match status" value="1"/>
</dbReference>